<proteinExistence type="predicted"/>
<dbReference type="AlphaFoldDB" id="A0A397SGK2"/>
<dbReference type="Proteomes" id="UP000265703">
    <property type="component" value="Unassembled WGS sequence"/>
</dbReference>
<reference evidence="1 2" key="1">
    <citation type="submission" date="2018-06" db="EMBL/GenBank/DDBJ databases">
        <title>Comparative genomics reveals the genomic features of Rhizophagus irregularis, R. cerebriforme, R. diaphanum and Gigaspora rosea, and their symbiotic lifestyle signature.</title>
        <authorList>
            <person name="Morin E."/>
            <person name="San Clemente H."/>
            <person name="Chen E.C.H."/>
            <person name="De La Providencia I."/>
            <person name="Hainaut M."/>
            <person name="Kuo A."/>
            <person name="Kohler A."/>
            <person name="Murat C."/>
            <person name="Tang N."/>
            <person name="Roy S."/>
            <person name="Loubradou J."/>
            <person name="Henrissat B."/>
            <person name="Grigoriev I.V."/>
            <person name="Corradi N."/>
            <person name="Roux C."/>
            <person name="Martin F.M."/>
        </authorList>
    </citation>
    <scope>NUCLEOTIDE SEQUENCE [LARGE SCALE GENOMIC DNA]</scope>
    <source>
        <strain evidence="1 2">DAOM 227022</strain>
    </source>
</reference>
<accession>A0A397SGK2</accession>
<gene>
    <name evidence="1" type="ORF">C1645_782549</name>
</gene>
<protein>
    <submittedName>
        <fullName evidence="1">Uncharacterized protein</fullName>
    </submittedName>
</protein>
<keyword evidence="2" id="KW-1185">Reference proteome</keyword>
<comment type="caution">
    <text evidence="1">The sequence shown here is derived from an EMBL/GenBank/DDBJ whole genome shotgun (WGS) entry which is preliminary data.</text>
</comment>
<organism evidence="1 2">
    <name type="scientific">Glomus cerebriforme</name>
    <dbReference type="NCBI Taxonomy" id="658196"/>
    <lineage>
        <taxon>Eukaryota</taxon>
        <taxon>Fungi</taxon>
        <taxon>Fungi incertae sedis</taxon>
        <taxon>Mucoromycota</taxon>
        <taxon>Glomeromycotina</taxon>
        <taxon>Glomeromycetes</taxon>
        <taxon>Glomerales</taxon>
        <taxon>Glomeraceae</taxon>
        <taxon>Glomus</taxon>
    </lineage>
</organism>
<sequence length="102" mass="11826">MIAITVSDFIKKELILFSLRSTFNVLDGLNPNQRKFCTRTLRKISKFSSLAGAVLEQEAYIMVMWVFSRKSSQWLMILSVQTSMSFMAMVNSVQELKEERYS</sequence>
<dbReference type="EMBL" id="QKYT01000444">
    <property type="protein sequence ID" value="RIA85148.1"/>
    <property type="molecule type" value="Genomic_DNA"/>
</dbReference>
<evidence type="ECO:0000313" key="2">
    <source>
        <dbReference type="Proteomes" id="UP000265703"/>
    </source>
</evidence>
<name>A0A397SGK2_9GLOM</name>
<evidence type="ECO:0000313" key="1">
    <source>
        <dbReference type="EMBL" id="RIA85148.1"/>
    </source>
</evidence>